<organism evidence="4 5">
    <name type="scientific">Henosepilachna vigintioctopunctata</name>
    <dbReference type="NCBI Taxonomy" id="420089"/>
    <lineage>
        <taxon>Eukaryota</taxon>
        <taxon>Metazoa</taxon>
        <taxon>Ecdysozoa</taxon>
        <taxon>Arthropoda</taxon>
        <taxon>Hexapoda</taxon>
        <taxon>Insecta</taxon>
        <taxon>Pterygota</taxon>
        <taxon>Neoptera</taxon>
        <taxon>Endopterygota</taxon>
        <taxon>Coleoptera</taxon>
        <taxon>Polyphaga</taxon>
        <taxon>Cucujiformia</taxon>
        <taxon>Coccinelloidea</taxon>
        <taxon>Coccinellidae</taxon>
        <taxon>Epilachninae</taxon>
        <taxon>Epilachnini</taxon>
        <taxon>Henosepilachna</taxon>
    </lineage>
</organism>
<reference evidence="4 5" key="1">
    <citation type="submission" date="2023-03" db="EMBL/GenBank/DDBJ databases">
        <title>Genome insight into feeding habits of ladybird beetles.</title>
        <authorList>
            <person name="Li H.-S."/>
            <person name="Huang Y.-H."/>
            <person name="Pang H."/>
        </authorList>
    </citation>
    <scope>NUCLEOTIDE SEQUENCE [LARGE SCALE GENOMIC DNA]</scope>
    <source>
        <strain evidence="4">SYSU_2023b</strain>
        <tissue evidence="4">Whole body</tissue>
    </source>
</reference>
<feature type="region of interest" description="Disordered" evidence="2">
    <location>
        <begin position="170"/>
        <end position="190"/>
    </location>
</feature>
<proteinExistence type="predicted"/>
<comment type="caution">
    <text evidence="4">The sequence shown here is derived from an EMBL/GenBank/DDBJ whole genome shotgun (WGS) entry which is preliminary data.</text>
</comment>
<protein>
    <recommendedName>
        <fullName evidence="3">CCHC-type domain-containing protein</fullName>
    </recommendedName>
</protein>
<gene>
    <name evidence="4" type="ORF">WA026_009314</name>
</gene>
<dbReference type="Proteomes" id="UP001431783">
    <property type="component" value="Unassembled WGS sequence"/>
</dbReference>
<feature type="domain" description="CCHC-type" evidence="3">
    <location>
        <begin position="152"/>
        <end position="167"/>
    </location>
</feature>
<name>A0AAW1UVG4_9CUCU</name>
<accession>A0AAW1UVG4</accession>
<dbReference type="InterPro" id="IPR001878">
    <property type="entry name" value="Znf_CCHC"/>
</dbReference>
<evidence type="ECO:0000259" key="3">
    <source>
        <dbReference type="PROSITE" id="PS50158"/>
    </source>
</evidence>
<keyword evidence="5" id="KW-1185">Reference proteome</keyword>
<keyword evidence="1" id="KW-0479">Metal-binding</keyword>
<dbReference type="GO" id="GO:0008270">
    <property type="term" value="F:zinc ion binding"/>
    <property type="evidence" value="ECO:0007669"/>
    <property type="project" value="UniProtKB-KW"/>
</dbReference>
<dbReference type="Pfam" id="PF00098">
    <property type="entry name" value="zf-CCHC"/>
    <property type="match status" value="1"/>
</dbReference>
<evidence type="ECO:0000313" key="5">
    <source>
        <dbReference type="Proteomes" id="UP001431783"/>
    </source>
</evidence>
<dbReference type="AlphaFoldDB" id="A0AAW1UVG4"/>
<dbReference type="GO" id="GO:0003676">
    <property type="term" value="F:nucleic acid binding"/>
    <property type="evidence" value="ECO:0007669"/>
    <property type="project" value="InterPro"/>
</dbReference>
<evidence type="ECO:0000256" key="1">
    <source>
        <dbReference type="PROSITE-ProRule" id="PRU00047"/>
    </source>
</evidence>
<dbReference type="PROSITE" id="PS50158">
    <property type="entry name" value="ZF_CCHC"/>
    <property type="match status" value="1"/>
</dbReference>
<evidence type="ECO:0000256" key="2">
    <source>
        <dbReference type="SAM" id="MobiDB-lite"/>
    </source>
</evidence>
<feature type="compositionally biased region" description="Polar residues" evidence="2">
    <location>
        <begin position="175"/>
        <end position="185"/>
    </location>
</feature>
<keyword evidence="1" id="KW-0862">Zinc</keyword>
<dbReference type="InterPro" id="IPR036875">
    <property type="entry name" value="Znf_CCHC_sf"/>
</dbReference>
<keyword evidence="1" id="KW-0863">Zinc-finger</keyword>
<dbReference type="EMBL" id="JARQZJ010000094">
    <property type="protein sequence ID" value="KAK9885090.1"/>
    <property type="molecule type" value="Genomic_DNA"/>
</dbReference>
<sequence length="246" mass="28524">MEEIKLKLCLFEGNNFGSWNYSMESILDQYELKQFIETDLEELVYGKASAEAEKLRKSEKCKAIINHIAVSQLENFKGKTESKEIFDSDSRSVGNGDQTKLQIEYVKSRLIDEFNKRNHKMLMNDGNKASTNATSDTVFYSKPNTKGQFQFKCYNCDKEGHKRSECKYKPKKSNFQKQNNGNSSRRSFKEHSANLCNNEEKDICFMVNENSNIQELYNGEICCVLDSRASEHMINSMNYLCEYQTL</sequence>
<dbReference type="SUPFAM" id="SSF57756">
    <property type="entry name" value="Retrovirus zinc finger-like domains"/>
    <property type="match status" value="1"/>
</dbReference>
<evidence type="ECO:0000313" key="4">
    <source>
        <dbReference type="EMBL" id="KAK9885090.1"/>
    </source>
</evidence>